<dbReference type="EMBL" id="CP013015">
    <property type="protein sequence ID" value="AMM40354.1"/>
    <property type="molecule type" value="Genomic_DNA"/>
</dbReference>
<evidence type="ECO:0000313" key="2">
    <source>
        <dbReference type="EMBL" id="AMM40354.1"/>
    </source>
</evidence>
<evidence type="ECO:0000256" key="1">
    <source>
        <dbReference type="SAM" id="SignalP"/>
    </source>
</evidence>
<keyword evidence="1" id="KW-0732">Signal</keyword>
<dbReference type="Gene3D" id="3.90.10.10">
    <property type="entry name" value="Cytochrome C3"/>
    <property type="match status" value="1"/>
</dbReference>
<reference evidence="2 3" key="1">
    <citation type="submission" date="2015-10" db="EMBL/GenBank/DDBJ databases">
        <title>Candidatus Desulfofervidus auxilii, a hydrogenotrophic sulfate-reducing bacterium involved in the thermophilic anaerobic oxidation of methane.</title>
        <authorList>
            <person name="Krukenberg V."/>
            <person name="Richter M."/>
            <person name="Wegener G."/>
        </authorList>
    </citation>
    <scope>NUCLEOTIDE SEQUENCE [LARGE SCALE GENOMIC DNA]</scope>
    <source>
        <strain evidence="2 3">HS1</strain>
    </source>
</reference>
<dbReference type="OrthoDB" id="5405444at2"/>
<gene>
    <name evidence="2" type="ORF">HS1_000548</name>
</gene>
<feature type="signal peptide" evidence="1">
    <location>
        <begin position="1"/>
        <end position="24"/>
    </location>
</feature>
<protein>
    <submittedName>
        <fullName evidence="2">Cytochrome C family protein</fullName>
    </submittedName>
</protein>
<dbReference type="InterPro" id="IPR036280">
    <property type="entry name" value="Multihaem_cyt_sf"/>
</dbReference>
<proteinExistence type="predicted"/>
<dbReference type="SUPFAM" id="SSF48695">
    <property type="entry name" value="Multiheme cytochromes"/>
    <property type="match status" value="2"/>
</dbReference>
<dbReference type="KEGG" id="daw:HS1_000548"/>
<organism evidence="2 3">
    <name type="scientific">Desulfofervidus auxilii</name>
    <dbReference type="NCBI Taxonomy" id="1621989"/>
    <lineage>
        <taxon>Bacteria</taxon>
        <taxon>Pseudomonadati</taxon>
        <taxon>Thermodesulfobacteriota</taxon>
        <taxon>Candidatus Desulfofervidia</taxon>
        <taxon>Candidatus Desulfofervidales</taxon>
        <taxon>Candidatus Desulfofervidaceae</taxon>
        <taxon>Candidatus Desulfofervidus</taxon>
    </lineage>
</organism>
<evidence type="ECO:0000313" key="3">
    <source>
        <dbReference type="Proteomes" id="UP000070560"/>
    </source>
</evidence>
<name>A0A7U4QJ76_DESA2</name>
<accession>A0A7U4QJ76</accession>
<dbReference type="RefSeq" id="WP_066060688.1">
    <property type="nucleotide sequence ID" value="NZ_CP013015.1"/>
</dbReference>
<feature type="chain" id="PRO_5031279623" evidence="1">
    <location>
        <begin position="25"/>
        <end position="370"/>
    </location>
</feature>
<keyword evidence="3" id="KW-1185">Reference proteome</keyword>
<dbReference type="AlphaFoldDB" id="A0A7U4QJ76"/>
<dbReference type="Proteomes" id="UP000070560">
    <property type="component" value="Chromosome"/>
</dbReference>
<sequence>MKSWSNKILLPLFFFFLFYSVAYAGSYTSSAHGNSSYGVNRSSISGYSTGNCAHCHEQHAMIGGTEPKPASGSASPFCLFADNFSGKTSNPYNQSDNFCFYCHCYTDATSLQTPNFTNYNYSRTFGGYTTSSIYSIYKAFNQNSYHNLYDIWDFAKTNFSSFFKEDSNPCSVCHNVHLAKRNKENPDDPTYSAISKPSDHFNLWTNTMNDYAPNKYQAPYRYSSGCEPDGGSCNDLTIQAQKTPDYVTFCQDCHVYNMSSYGLSHTPINWNTDKHGNAIRSRNERMGQPIIKPPYDVTAVFNYVLSCLDCHEPHGSYSYKYLIRKEVNGNITNVTADTHDDWKTLCLRCHYREHTNKSCLECHYHGSGKF</sequence>